<sequence>MQLCDKLLKLSHLVLCWFYTFEGTDGAGWKLIKEDCSTGRKPSVRTSAVLQLAVEKKDTPGYDFSML</sequence>
<name>A0AAN9NIG1_PHACN</name>
<evidence type="ECO:0000313" key="2">
    <source>
        <dbReference type="EMBL" id="KAK7373770.1"/>
    </source>
</evidence>
<evidence type="ECO:0000256" key="1">
    <source>
        <dbReference type="SAM" id="SignalP"/>
    </source>
</evidence>
<gene>
    <name evidence="2" type="ORF">VNO80_07190</name>
</gene>
<evidence type="ECO:0000313" key="3">
    <source>
        <dbReference type="Proteomes" id="UP001374584"/>
    </source>
</evidence>
<feature type="signal peptide" evidence="1">
    <location>
        <begin position="1"/>
        <end position="26"/>
    </location>
</feature>
<keyword evidence="1" id="KW-0732">Signal</keyword>
<reference evidence="2 3" key="1">
    <citation type="submission" date="2024-01" db="EMBL/GenBank/DDBJ databases">
        <title>The genomes of 5 underutilized Papilionoideae crops provide insights into root nodulation and disease resistanc.</title>
        <authorList>
            <person name="Jiang F."/>
        </authorList>
    </citation>
    <scope>NUCLEOTIDE SEQUENCE [LARGE SCALE GENOMIC DNA]</scope>
    <source>
        <strain evidence="2">JINMINGXINNONG_FW02</strain>
        <tissue evidence="2">Leaves</tissue>
    </source>
</reference>
<protein>
    <submittedName>
        <fullName evidence="2">Uncharacterized protein</fullName>
    </submittedName>
</protein>
<keyword evidence="3" id="KW-1185">Reference proteome</keyword>
<dbReference type="EMBL" id="JAYMYR010000003">
    <property type="protein sequence ID" value="KAK7373770.1"/>
    <property type="molecule type" value="Genomic_DNA"/>
</dbReference>
<comment type="caution">
    <text evidence="2">The sequence shown here is derived from an EMBL/GenBank/DDBJ whole genome shotgun (WGS) entry which is preliminary data.</text>
</comment>
<dbReference type="AlphaFoldDB" id="A0AAN9NIG1"/>
<dbReference type="Proteomes" id="UP001374584">
    <property type="component" value="Unassembled WGS sequence"/>
</dbReference>
<accession>A0AAN9NIG1</accession>
<proteinExistence type="predicted"/>
<feature type="chain" id="PRO_5042860761" evidence="1">
    <location>
        <begin position="27"/>
        <end position="67"/>
    </location>
</feature>
<organism evidence="2 3">
    <name type="scientific">Phaseolus coccineus</name>
    <name type="common">Scarlet runner bean</name>
    <name type="synonym">Phaseolus multiflorus</name>
    <dbReference type="NCBI Taxonomy" id="3886"/>
    <lineage>
        <taxon>Eukaryota</taxon>
        <taxon>Viridiplantae</taxon>
        <taxon>Streptophyta</taxon>
        <taxon>Embryophyta</taxon>
        <taxon>Tracheophyta</taxon>
        <taxon>Spermatophyta</taxon>
        <taxon>Magnoliopsida</taxon>
        <taxon>eudicotyledons</taxon>
        <taxon>Gunneridae</taxon>
        <taxon>Pentapetalae</taxon>
        <taxon>rosids</taxon>
        <taxon>fabids</taxon>
        <taxon>Fabales</taxon>
        <taxon>Fabaceae</taxon>
        <taxon>Papilionoideae</taxon>
        <taxon>50 kb inversion clade</taxon>
        <taxon>NPAAA clade</taxon>
        <taxon>indigoferoid/millettioid clade</taxon>
        <taxon>Phaseoleae</taxon>
        <taxon>Phaseolus</taxon>
    </lineage>
</organism>